<sequence>MTPWEVEPARLLARDNDLEDENQKLADNNHILVINIIAAQAATQATAHERSRGDARFDRMVDGISYLTTEIRAVMSLTQFTLSPEVHVSTWKEDDGNFKWVAKTSSDFYRQETALTCIAADTVSAT</sequence>
<accession>A0AAV1U3L5</accession>
<evidence type="ECO:0000313" key="2">
    <source>
        <dbReference type="Proteomes" id="UP001162060"/>
    </source>
</evidence>
<evidence type="ECO:0000313" key="1">
    <source>
        <dbReference type="EMBL" id="CAK7929284.1"/>
    </source>
</evidence>
<gene>
    <name evidence="1" type="ORF">PM001_LOCUS14434</name>
</gene>
<dbReference type="AlphaFoldDB" id="A0AAV1U3L5"/>
<proteinExistence type="predicted"/>
<comment type="caution">
    <text evidence="1">The sequence shown here is derived from an EMBL/GenBank/DDBJ whole genome shotgun (WGS) entry which is preliminary data.</text>
</comment>
<reference evidence="1" key="1">
    <citation type="submission" date="2024-01" db="EMBL/GenBank/DDBJ databases">
        <authorList>
            <person name="Webb A."/>
        </authorList>
    </citation>
    <scope>NUCLEOTIDE SEQUENCE</scope>
    <source>
        <strain evidence="1">Pm1</strain>
    </source>
</reference>
<dbReference type="EMBL" id="CAKLBY020000153">
    <property type="protein sequence ID" value="CAK7929284.1"/>
    <property type="molecule type" value="Genomic_DNA"/>
</dbReference>
<protein>
    <submittedName>
        <fullName evidence="1">Uncharacterized protein</fullName>
    </submittedName>
</protein>
<organism evidence="1 2">
    <name type="scientific">Peronospora matthiolae</name>
    <dbReference type="NCBI Taxonomy" id="2874970"/>
    <lineage>
        <taxon>Eukaryota</taxon>
        <taxon>Sar</taxon>
        <taxon>Stramenopiles</taxon>
        <taxon>Oomycota</taxon>
        <taxon>Peronosporomycetes</taxon>
        <taxon>Peronosporales</taxon>
        <taxon>Peronosporaceae</taxon>
        <taxon>Peronospora</taxon>
    </lineage>
</organism>
<dbReference type="Proteomes" id="UP001162060">
    <property type="component" value="Unassembled WGS sequence"/>
</dbReference>
<name>A0AAV1U3L5_9STRA</name>